<dbReference type="InterPro" id="IPR043128">
    <property type="entry name" value="Rev_trsase/Diguanyl_cyclase"/>
</dbReference>
<evidence type="ECO:0000313" key="3">
    <source>
        <dbReference type="Proteomes" id="UP001234989"/>
    </source>
</evidence>
<organism evidence="2 3">
    <name type="scientific">Solanum verrucosum</name>
    <dbReference type="NCBI Taxonomy" id="315347"/>
    <lineage>
        <taxon>Eukaryota</taxon>
        <taxon>Viridiplantae</taxon>
        <taxon>Streptophyta</taxon>
        <taxon>Embryophyta</taxon>
        <taxon>Tracheophyta</taxon>
        <taxon>Spermatophyta</taxon>
        <taxon>Magnoliopsida</taxon>
        <taxon>eudicotyledons</taxon>
        <taxon>Gunneridae</taxon>
        <taxon>Pentapetalae</taxon>
        <taxon>asterids</taxon>
        <taxon>lamiids</taxon>
        <taxon>Solanales</taxon>
        <taxon>Solanaceae</taxon>
        <taxon>Solanoideae</taxon>
        <taxon>Solaneae</taxon>
        <taxon>Solanum</taxon>
    </lineage>
</organism>
<dbReference type="Gene3D" id="1.10.340.70">
    <property type="match status" value="1"/>
</dbReference>
<dbReference type="Proteomes" id="UP001234989">
    <property type="component" value="Chromosome 6"/>
</dbReference>
<evidence type="ECO:0000313" key="2">
    <source>
        <dbReference type="EMBL" id="WMV33414.1"/>
    </source>
</evidence>
<accession>A0AAF0TV58</accession>
<protein>
    <recommendedName>
        <fullName evidence="1">Integrase zinc-binding domain-containing protein</fullName>
    </recommendedName>
</protein>
<gene>
    <name evidence="2" type="ORF">MTR67_026799</name>
</gene>
<dbReference type="PANTHER" id="PTHR37984:SF5">
    <property type="entry name" value="PROTEIN NYNRIN-LIKE"/>
    <property type="match status" value="1"/>
</dbReference>
<dbReference type="Gene3D" id="3.10.10.10">
    <property type="entry name" value="HIV Type 1 Reverse Transcriptase, subunit A, domain 1"/>
    <property type="match status" value="1"/>
</dbReference>
<evidence type="ECO:0000259" key="1">
    <source>
        <dbReference type="Pfam" id="PF17921"/>
    </source>
</evidence>
<feature type="domain" description="Integrase zinc-binding" evidence="1">
    <location>
        <begin position="136"/>
        <end position="181"/>
    </location>
</feature>
<dbReference type="InterPro" id="IPR043502">
    <property type="entry name" value="DNA/RNA_pol_sf"/>
</dbReference>
<name>A0AAF0TV58_SOLVR</name>
<dbReference type="AlphaFoldDB" id="A0AAF0TV58"/>
<sequence length="182" mass="21264">MLLRIDDLFDQLQVASAFSKNDERSWYHQLKISPEDVPKTTFRTRLQPVFTLNDLKLRQRRWMELLKDYDITIQYHPGKANVVADALSQNTVSMESLACLDVSRKKTVSVKAQNATPNLGGVLSFRGRICVPRVDDLIQKVLTESHSLWYYIRPGVTKMYRDLKRLYWWPGMKKDIVEFVAQ</sequence>
<dbReference type="PANTHER" id="PTHR37984">
    <property type="entry name" value="PROTEIN CBG26694"/>
    <property type="match status" value="1"/>
</dbReference>
<proteinExistence type="predicted"/>
<dbReference type="EMBL" id="CP133617">
    <property type="protein sequence ID" value="WMV33414.1"/>
    <property type="molecule type" value="Genomic_DNA"/>
</dbReference>
<dbReference type="InterPro" id="IPR050951">
    <property type="entry name" value="Retrovirus_Pol_polyprotein"/>
</dbReference>
<dbReference type="InterPro" id="IPR041588">
    <property type="entry name" value="Integrase_H2C2"/>
</dbReference>
<reference evidence="2" key="1">
    <citation type="submission" date="2023-08" db="EMBL/GenBank/DDBJ databases">
        <title>A de novo genome assembly of Solanum verrucosum Schlechtendal, a Mexican diploid species geographically isolated from the other diploid A-genome species in potato relatives.</title>
        <authorList>
            <person name="Hosaka K."/>
        </authorList>
    </citation>
    <scope>NUCLEOTIDE SEQUENCE</scope>
    <source>
        <tissue evidence="2">Young leaves</tissue>
    </source>
</reference>
<keyword evidence="3" id="KW-1185">Reference proteome</keyword>
<dbReference type="Pfam" id="PF17921">
    <property type="entry name" value="Integrase_H2C2"/>
    <property type="match status" value="1"/>
</dbReference>
<dbReference type="SUPFAM" id="SSF56672">
    <property type="entry name" value="DNA/RNA polymerases"/>
    <property type="match status" value="1"/>
</dbReference>
<dbReference type="Gene3D" id="3.30.70.270">
    <property type="match status" value="1"/>
</dbReference>